<evidence type="ECO:0000313" key="1">
    <source>
        <dbReference type="EMBL" id="CAG38835.1"/>
    </source>
</evidence>
<reference evidence="1 2" key="1">
    <citation type="journal article" date="2004" name="Mol. Microbiol.">
        <title>Multiple variants of the archaeal DNA rudivirus SIRV1 in a single host and a novel mechanism of genomic variation.</title>
        <authorList>
            <person name="Peng X."/>
            <person name="Kessler A."/>
            <person name="Phan H."/>
            <person name="Garrett R.A."/>
            <person name="Prangishvili D."/>
        </authorList>
    </citation>
    <scope>NUCLEOTIDE SEQUENCE [LARGE SCALE GENOMIC DNA]</scope>
</reference>
<organismHost>
    <name type="scientific">Saccharolobus islandicus</name>
    <name type="common">Sulfolobus islandicus</name>
    <dbReference type="NCBI Taxonomy" id="43080"/>
</organismHost>
<organism evidence="1 2">
    <name type="scientific">Sulfolobus islandicus rod-shaped virus 1</name>
    <name type="common">SIRV-1</name>
    <name type="synonym">Sulfolobus virus SIRV-1</name>
    <dbReference type="NCBI Taxonomy" id="157898"/>
    <lineage>
        <taxon>Viruses</taxon>
        <taxon>Adnaviria</taxon>
        <taxon>Zilligvirae</taxon>
        <taxon>Taleaviricota</taxon>
        <taxon>Tokiviricetes</taxon>
        <taxon>Ligamenvirales</taxon>
        <taxon>Rudiviridae</taxon>
        <taxon>Icerudivirus</taxon>
        <taxon>Icerudivirus kverkfjoellense</taxon>
        <taxon>Icerudivirus SIRV1</taxon>
    </lineage>
</organism>
<proteinExistence type="predicted"/>
<evidence type="ECO:0000313" key="2">
    <source>
        <dbReference type="Proteomes" id="UP000223181"/>
    </source>
</evidence>
<protein>
    <submittedName>
        <fullName evidence="1">Uncharacterized protein</fullName>
    </submittedName>
</protein>
<dbReference type="Proteomes" id="UP000223181">
    <property type="component" value="Segment"/>
</dbReference>
<accession>Q5TJA3</accession>
<dbReference type="EMBL" id="AJ748296">
    <property type="protein sequence ID" value="CAG38835.1"/>
    <property type="molecule type" value="Genomic_DNA"/>
</dbReference>
<sequence length="178" mass="21493">MTEQTKYVEQLKNIVDAILENKRILVYRNEINKDLDNYFTLYYNDNDSDYDILTIPFILENLKEEKDVLIYFYETEKFNIDELSELIVDYIDYKKKSCLTKHLVYSELLRLIDLYNYKISEDYSNFNKNTFSGEIKYLIMFNSDKYSTITEKIEYCNYCMHDKNVSVGVQKCVTYKLE</sequence>
<name>Q5TJA3_SIRV1</name>